<accession>A0A514LFV6</accession>
<proteinExistence type="predicted"/>
<sequence length="160" mass="18394">MMQVVVKSKDDQETYDGCVLPTEESDIMETKNWMFNWHQEYVFPDRDILSLKVNGDPNVQALMSYEIDEGFVLIQLLESSPANAHSHGLKITPTMLCCAAQISFDHHCGGFVAINIKLNRKLMAYYARYGAKPTPLKRMYFDTIDSNRLFDVYLKDKGAW</sequence>
<reference evidence="2" key="1">
    <citation type="submission" date="2019-01" db="EMBL/GenBank/DDBJ databases">
        <title>Genomic analysis of Salicibibacter sp. NKC3-5.</title>
        <authorList>
            <person name="Oh Y.J."/>
        </authorList>
    </citation>
    <scope>NUCLEOTIDE SEQUENCE [LARGE SCALE GENOMIC DNA]</scope>
    <source>
        <strain evidence="2">NKC3-5</strain>
    </source>
</reference>
<evidence type="ECO:0000313" key="1">
    <source>
        <dbReference type="EMBL" id="QDI90425.1"/>
    </source>
</evidence>
<evidence type="ECO:0000313" key="2">
    <source>
        <dbReference type="Proteomes" id="UP000319756"/>
    </source>
</evidence>
<dbReference type="AlphaFoldDB" id="A0A514LFV6"/>
<dbReference type="EMBL" id="CP035485">
    <property type="protein sequence ID" value="QDI90425.1"/>
    <property type="molecule type" value="Genomic_DNA"/>
</dbReference>
<evidence type="ECO:0008006" key="3">
    <source>
        <dbReference type="Google" id="ProtNLM"/>
    </source>
</evidence>
<organism evidence="1 2">
    <name type="scientific">Salicibibacter halophilus</name>
    <dbReference type="NCBI Taxonomy" id="2502791"/>
    <lineage>
        <taxon>Bacteria</taxon>
        <taxon>Bacillati</taxon>
        <taxon>Bacillota</taxon>
        <taxon>Bacilli</taxon>
        <taxon>Bacillales</taxon>
        <taxon>Bacillaceae</taxon>
        <taxon>Salicibibacter</taxon>
    </lineage>
</organism>
<keyword evidence="2" id="KW-1185">Reference proteome</keyword>
<name>A0A514LFV6_9BACI</name>
<dbReference type="OrthoDB" id="9800543at2"/>
<dbReference type="KEGG" id="sale:EPH95_03870"/>
<dbReference type="Proteomes" id="UP000319756">
    <property type="component" value="Chromosome"/>
</dbReference>
<gene>
    <name evidence="1" type="ORF">EPH95_03870</name>
</gene>
<dbReference type="RefSeq" id="WP_142087537.1">
    <property type="nucleotide sequence ID" value="NZ_CP035485.1"/>
</dbReference>
<protein>
    <recommendedName>
        <fullName evidence="3">GNAT family N-acetyltransferase</fullName>
    </recommendedName>
</protein>